<evidence type="ECO:0000256" key="8">
    <source>
        <dbReference type="ARBA" id="ARBA00042721"/>
    </source>
</evidence>
<evidence type="ECO:0000256" key="4">
    <source>
        <dbReference type="ARBA" id="ARBA00022980"/>
    </source>
</evidence>
<organism evidence="11 12">
    <name type="scientific">Camellia sinensis</name>
    <name type="common">Tea plant</name>
    <name type="synonym">Thea sinensis</name>
    <dbReference type="NCBI Taxonomy" id="4442"/>
    <lineage>
        <taxon>Eukaryota</taxon>
        <taxon>Viridiplantae</taxon>
        <taxon>Streptophyta</taxon>
        <taxon>Embryophyta</taxon>
        <taxon>Tracheophyta</taxon>
        <taxon>Spermatophyta</taxon>
        <taxon>Magnoliopsida</taxon>
        <taxon>eudicotyledons</taxon>
        <taxon>Gunneridae</taxon>
        <taxon>Pentapetalae</taxon>
        <taxon>asterids</taxon>
        <taxon>Ericales</taxon>
        <taxon>Theaceae</taxon>
        <taxon>Camellia</taxon>
    </lineage>
</organism>
<keyword evidence="4" id="KW-0689">Ribosomal protein</keyword>
<dbReference type="EMBL" id="JACBKZ010000009">
    <property type="protein sequence ID" value="KAF5943037.1"/>
    <property type="molecule type" value="Genomic_DNA"/>
</dbReference>
<feature type="region of interest" description="Disordered" evidence="9">
    <location>
        <begin position="280"/>
        <end position="399"/>
    </location>
</feature>
<keyword evidence="12" id="KW-1185">Reference proteome</keyword>
<evidence type="ECO:0000259" key="10">
    <source>
        <dbReference type="Pfam" id="PF13178"/>
    </source>
</evidence>
<dbReference type="Pfam" id="PF13178">
    <property type="entry name" value="DUF4005"/>
    <property type="match status" value="1"/>
</dbReference>
<dbReference type="Gene3D" id="3.40.30.10">
    <property type="entry name" value="Glutaredoxin"/>
    <property type="match status" value="1"/>
</dbReference>
<comment type="subcellular location">
    <subcellularLocation>
        <location evidence="1">Mitochondrion</location>
    </subcellularLocation>
</comment>
<keyword evidence="6" id="KW-0687">Ribonucleoprotein</keyword>
<evidence type="ECO:0000256" key="3">
    <source>
        <dbReference type="ARBA" id="ARBA00022946"/>
    </source>
</evidence>
<evidence type="ECO:0000256" key="1">
    <source>
        <dbReference type="ARBA" id="ARBA00004173"/>
    </source>
</evidence>
<reference evidence="11 12" key="2">
    <citation type="submission" date="2020-07" db="EMBL/GenBank/DDBJ databases">
        <title>Genome assembly of wild tea tree DASZ reveals pedigree and selection history of tea varieties.</title>
        <authorList>
            <person name="Zhang W."/>
        </authorList>
    </citation>
    <scope>NUCLEOTIDE SEQUENCE [LARGE SCALE GENOMIC DNA]</scope>
    <source>
        <strain evidence="12">cv. G240</strain>
        <tissue evidence="11">Leaf</tissue>
    </source>
</reference>
<feature type="domain" description="DUF4005" evidence="10">
    <location>
        <begin position="391"/>
        <end position="455"/>
    </location>
</feature>
<protein>
    <recommendedName>
        <fullName evidence="7">Large ribosomal subunit protein mL53</fullName>
    </recommendedName>
    <alternativeName>
        <fullName evidence="8">39S ribosomal protein L53, mitochondrial</fullName>
    </alternativeName>
</protein>
<evidence type="ECO:0000256" key="5">
    <source>
        <dbReference type="ARBA" id="ARBA00023128"/>
    </source>
</evidence>
<dbReference type="InterPro" id="IPR019716">
    <property type="entry name" value="Ribosomal_mL53"/>
</dbReference>
<comment type="similarity">
    <text evidence="2">Belongs to the mitochondrion-specific ribosomal protein mL53 family.</text>
</comment>
<dbReference type="InterPro" id="IPR025064">
    <property type="entry name" value="DUF4005"/>
</dbReference>
<dbReference type="AlphaFoldDB" id="A0A7J7GRG5"/>
<comment type="caution">
    <text evidence="11">The sequence shown here is derived from an EMBL/GenBank/DDBJ whole genome shotgun (WGS) entry which is preliminary data.</text>
</comment>
<reference evidence="12" key="1">
    <citation type="journal article" date="2020" name="Nat. Commun.">
        <title>Genome assembly of wild tea tree DASZ reveals pedigree and selection history of tea varieties.</title>
        <authorList>
            <person name="Zhang W."/>
            <person name="Zhang Y."/>
            <person name="Qiu H."/>
            <person name="Guo Y."/>
            <person name="Wan H."/>
            <person name="Zhang X."/>
            <person name="Scossa F."/>
            <person name="Alseekh S."/>
            <person name="Zhang Q."/>
            <person name="Wang P."/>
            <person name="Xu L."/>
            <person name="Schmidt M.H."/>
            <person name="Jia X."/>
            <person name="Li D."/>
            <person name="Zhu A."/>
            <person name="Guo F."/>
            <person name="Chen W."/>
            <person name="Ni D."/>
            <person name="Usadel B."/>
            <person name="Fernie A.R."/>
            <person name="Wen W."/>
        </authorList>
    </citation>
    <scope>NUCLEOTIDE SEQUENCE [LARGE SCALE GENOMIC DNA]</scope>
    <source>
        <strain evidence="12">cv. G240</strain>
    </source>
</reference>
<gene>
    <name evidence="11" type="ORF">HYC85_020679</name>
</gene>
<dbReference type="GO" id="GO:0005762">
    <property type="term" value="C:mitochondrial large ribosomal subunit"/>
    <property type="evidence" value="ECO:0007669"/>
    <property type="project" value="TreeGrafter"/>
</dbReference>
<sequence length="568" mass="62925">MLKFLSKVRIEFNALDPRTAACMEFLAQCNARKAKESNPACQLMVKRRTDDHPPQITVTFVNGVEEAFDATTTPAQTIRTMILDKGQLLETEQMFRDAGEQWPVIIPEEEIRQAAPGTKPRKAEEKKQSQHNLDWAWTTSQPDRLAPLISTREIGLEEDSGLHTLRVKVGSEFGTELSISSTLDSPDRPEIGAMEVEQEAELAEEGTNYPNNSKNLEIEANDQATIPGSDLSYSISVQPEKLDDVNGADGEPVNSVTAVDSLQEKQKPETNVSNVQIELESETDHKTYNSETGHQAYKSSPEASAKSHVTIPESHGTPSSQASVKAERTKSNSAASKRKSLSAGKMSPTNPDHDSGVRSSLEQLPKERKTGKRRNSFGSARPDNVDQEPRDSNSSNSLPNYMLATESARAKALANSSPRSSPDMQDKEIYIKKRHSLPSANEKHGSPRIHQSTSRAQQGAKGNGHPHGGRVSIKEHCIPSSSSQNSMKIRHFLRPTSSNSVTQLRIFQITRQYCVDTSKVVDEINLKFAEAREEIQTTLDSKETVYFDERLLAKLPEKENGGRFKRLI</sequence>
<keyword evidence="5" id="KW-0496">Mitochondrion</keyword>
<evidence type="ECO:0000256" key="6">
    <source>
        <dbReference type="ARBA" id="ARBA00023274"/>
    </source>
</evidence>
<keyword evidence="3" id="KW-0809">Transit peptide</keyword>
<feature type="region of interest" description="Disordered" evidence="9">
    <location>
        <begin position="436"/>
        <end position="469"/>
    </location>
</feature>
<evidence type="ECO:0000256" key="2">
    <source>
        <dbReference type="ARBA" id="ARBA00005557"/>
    </source>
</evidence>
<dbReference type="Proteomes" id="UP000593564">
    <property type="component" value="Unassembled WGS sequence"/>
</dbReference>
<evidence type="ECO:0000256" key="9">
    <source>
        <dbReference type="SAM" id="MobiDB-lite"/>
    </source>
</evidence>
<accession>A0A7J7GRG5</accession>
<dbReference type="InterPro" id="IPR052473">
    <property type="entry name" value="mtLSU_mL53"/>
</dbReference>
<proteinExistence type="inferred from homology"/>
<feature type="compositionally biased region" description="Polar residues" evidence="9">
    <location>
        <begin position="289"/>
        <end position="302"/>
    </location>
</feature>
<feature type="region of interest" description="Disordered" evidence="9">
    <location>
        <begin position="112"/>
        <end position="134"/>
    </location>
</feature>
<dbReference type="Pfam" id="PF10780">
    <property type="entry name" value="MRP_L53"/>
    <property type="match status" value="1"/>
</dbReference>
<evidence type="ECO:0000256" key="7">
    <source>
        <dbReference type="ARBA" id="ARBA00035180"/>
    </source>
</evidence>
<dbReference type="PANTHER" id="PTHR33618">
    <property type="entry name" value="39S RIBOSOMAL PROTEIN L53, MITOCHONDRIAL"/>
    <property type="match status" value="1"/>
</dbReference>
<name>A0A7J7GRG5_CAMSI</name>
<dbReference type="PANTHER" id="PTHR33618:SF1">
    <property type="entry name" value="LARGE RIBOSOMAL SUBUNIT PROTEIN ML53"/>
    <property type="match status" value="1"/>
</dbReference>
<evidence type="ECO:0000313" key="11">
    <source>
        <dbReference type="EMBL" id="KAF5943037.1"/>
    </source>
</evidence>
<evidence type="ECO:0000313" key="12">
    <source>
        <dbReference type="Proteomes" id="UP000593564"/>
    </source>
</evidence>